<dbReference type="PANTHER" id="PTHR21109:SF27">
    <property type="entry name" value="30S RIBOSOMAL PROTEIN S21, CHLOROPLASTIC"/>
    <property type="match status" value="1"/>
</dbReference>
<dbReference type="InterPro" id="IPR038380">
    <property type="entry name" value="Ribosomal_bS21_sf"/>
</dbReference>
<evidence type="ECO:0000313" key="6">
    <source>
        <dbReference type="RefSeq" id="XP_030531391.2"/>
    </source>
</evidence>
<dbReference type="AlphaFoldDB" id="A0A8B8P9E4"/>
<dbReference type="InterPro" id="IPR001911">
    <property type="entry name" value="Ribosomal_bS21"/>
</dbReference>
<dbReference type="GO" id="GO:0006412">
    <property type="term" value="P:translation"/>
    <property type="evidence" value="ECO:0007669"/>
    <property type="project" value="InterPro"/>
</dbReference>
<dbReference type="RefSeq" id="XP_030531391.2">
    <property type="nucleotide sequence ID" value="XM_030675531.2"/>
</dbReference>
<comment type="similarity">
    <text evidence="1">Belongs to the bacterial ribosomal protein bS21 family.</text>
</comment>
<dbReference type="KEGG" id="rarg:115741560"/>
<proteinExistence type="inferred from homology"/>
<feature type="compositionally biased region" description="Basic residues" evidence="4">
    <location>
        <begin position="155"/>
        <end position="173"/>
    </location>
</feature>
<evidence type="ECO:0000256" key="3">
    <source>
        <dbReference type="ARBA" id="ARBA00023274"/>
    </source>
</evidence>
<keyword evidence="2" id="KW-0689">Ribosomal protein</keyword>
<dbReference type="PRINTS" id="PR00976">
    <property type="entry name" value="RIBOSOMALS21"/>
</dbReference>
<evidence type="ECO:0000256" key="1">
    <source>
        <dbReference type="ARBA" id="ARBA00006640"/>
    </source>
</evidence>
<evidence type="ECO:0000256" key="2">
    <source>
        <dbReference type="ARBA" id="ARBA00022980"/>
    </source>
</evidence>
<accession>A0A8B8P9E4</accession>
<dbReference type="GO" id="GO:0005840">
    <property type="term" value="C:ribosome"/>
    <property type="evidence" value="ECO:0007669"/>
    <property type="project" value="UniProtKB-KW"/>
</dbReference>
<gene>
    <name evidence="6" type="primary">LOC115741560</name>
</gene>
<dbReference type="GeneID" id="115741560"/>
<evidence type="ECO:0000256" key="4">
    <source>
        <dbReference type="SAM" id="MobiDB-lite"/>
    </source>
</evidence>
<protein>
    <submittedName>
        <fullName evidence="6">30S ribosomal protein S21, chloroplastic-like</fullName>
    </submittedName>
</protein>
<name>A0A8B8P9E4_9MYRT</name>
<dbReference type="Pfam" id="PF01165">
    <property type="entry name" value="Ribosomal_S21"/>
    <property type="match status" value="1"/>
</dbReference>
<sequence length="207" mass="23829">MHYRQIKQRPSNSEKRTTLSTRPMTMMFASSLIADFLPSLFPSKSTPTSSSSSSTVTWLRLPSQPTDAHQKWAALAADVGPLPSPSLSSSTMSTVCPSLVYANTLFFKSTYNVQITVDDNESEERLVNRFRREVAKAGIIRECRRRRFFETKQEYKKRKSREAAKRNRRRRPQARIAKQAKPEMPKKKRANDDEDDNWDLPQGVLPY</sequence>
<dbReference type="PANTHER" id="PTHR21109">
    <property type="entry name" value="MITOCHONDRIAL 28S RIBOSOMAL PROTEIN S21"/>
    <property type="match status" value="1"/>
</dbReference>
<dbReference type="Gene3D" id="1.20.5.1150">
    <property type="entry name" value="Ribosomal protein S8"/>
    <property type="match status" value="1"/>
</dbReference>
<dbReference type="HAMAP" id="MF_00358">
    <property type="entry name" value="Ribosomal_bS21"/>
    <property type="match status" value="1"/>
</dbReference>
<dbReference type="GO" id="GO:1990904">
    <property type="term" value="C:ribonucleoprotein complex"/>
    <property type="evidence" value="ECO:0007669"/>
    <property type="project" value="UniProtKB-KW"/>
</dbReference>
<feature type="region of interest" description="Disordered" evidence="4">
    <location>
        <begin position="1"/>
        <end position="21"/>
    </location>
</feature>
<dbReference type="NCBIfam" id="TIGR00030">
    <property type="entry name" value="S21p"/>
    <property type="match status" value="1"/>
</dbReference>
<evidence type="ECO:0000313" key="5">
    <source>
        <dbReference type="Proteomes" id="UP000827889"/>
    </source>
</evidence>
<dbReference type="Proteomes" id="UP000827889">
    <property type="component" value="Chromosome 6"/>
</dbReference>
<keyword evidence="5" id="KW-1185">Reference proteome</keyword>
<dbReference type="GO" id="GO:0003735">
    <property type="term" value="F:structural constituent of ribosome"/>
    <property type="evidence" value="ECO:0007669"/>
    <property type="project" value="InterPro"/>
</dbReference>
<organism evidence="5 6">
    <name type="scientific">Rhodamnia argentea</name>
    <dbReference type="NCBI Taxonomy" id="178133"/>
    <lineage>
        <taxon>Eukaryota</taxon>
        <taxon>Viridiplantae</taxon>
        <taxon>Streptophyta</taxon>
        <taxon>Embryophyta</taxon>
        <taxon>Tracheophyta</taxon>
        <taxon>Spermatophyta</taxon>
        <taxon>Magnoliopsida</taxon>
        <taxon>eudicotyledons</taxon>
        <taxon>Gunneridae</taxon>
        <taxon>Pentapetalae</taxon>
        <taxon>rosids</taxon>
        <taxon>malvids</taxon>
        <taxon>Myrtales</taxon>
        <taxon>Myrtaceae</taxon>
        <taxon>Myrtoideae</taxon>
        <taxon>Myrteae</taxon>
        <taxon>Australasian group</taxon>
        <taxon>Rhodamnia</taxon>
    </lineage>
</organism>
<feature type="region of interest" description="Disordered" evidence="4">
    <location>
        <begin position="154"/>
        <end position="207"/>
    </location>
</feature>
<reference evidence="6" key="1">
    <citation type="submission" date="2025-08" db="UniProtKB">
        <authorList>
            <consortium name="RefSeq"/>
        </authorList>
    </citation>
    <scope>IDENTIFICATION</scope>
    <source>
        <tissue evidence="6">Leaf</tissue>
    </source>
</reference>
<keyword evidence="3" id="KW-0687">Ribonucleoprotein</keyword>